<evidence type="ECO:0000313" key="2">
    <source>
        <dbReference type="Proteomes" id="UP000821865"/>
    </source>
</evidence>
<reference evidence="1" key="1">
    <citation type="submission" date="2020-05" db="EMBL/GenBank/DDBJ databases">
        <title>Large-scale comparative analyses of tick genomes elucidate their genetic diversity and vector capacities.</title>
        <authorList>
            <person name="Jia N."/>
            <person name="Wang J."/>
            <person name="Shi W."/>
            <person name="Du L."/>
            <person name="Sun Y."/>
            <person name="Zhan W."/>
            <person name="Jiang J."/>
            <person name="Wang Q."/>
            <person name="Zhang B."/>
            <person name="Ji P."/>
            <person name="Sakyi L.B."/>
            <person name="Cui X."/>
            <person name="Yuan T."/>
            <person name="Jiang B."/>
            <person name="Yang W."/>
            <person name="Lam T.T.-Y."/>
            <person name="Chang Q."/>
            <person name="Ding S."/>
            <person name="Wang X."/>
            <person name="Zhu J."/>
            <person name="Ruan X."/>
            <person name="Zhao L."/>
            <person name="Wei J."/>
            <person name="Que T."/>
            <person name="Du C."/>
            <person name="Cheng J."/>
            <person name="Dai P."/>
            <person name="Han X."/>
            <person name="Huang E."/>
            <person name="Gao Y."/>
            <person name="Liu J."/>
            <person name="Shao H."/>
            <person name="Ye R."/>
            <person name="Li L."/>
            <person name="Wei W."/>
            <person name="Wang X."/>
            <person name="Wang C."/>
            <person name="Yang T."/>
            <person name="Huo Q."/>
            <person name="Li W."/>
            <person name="Guo W."/>
            <person name="Chen H."/>
            <person name="Zhou L."/>
            <person name="Ni X."/>
            <person name="Tian J."/>
            <person name="Zhou Y."/>
            <person name="Sheng Y."/>
            <person name="Liu T."/>
            <person name="Pan Y."/>
            <person name="Xia L."/>
            <person name="Li J."/>
            <person name="Zhao F."/>
            <person name="Cao W."/>
        </authorList>
    </citation>
    <scope>NUCLEOTIDE SEQUENCE</scope>
    <source>
        <strain evidence="1">Dsil-2018</strain>
    </source>
</reference>
<accession>A0ACB8DVD1</accession>
<name>A0ACB8DVD1_DERSI</name>
<evidence type="ECO:0000313" key="1">
    <source>
        <dbReference type="EMBL" id="KAH7978582.1"/>
    </source>
</evidence>
<keyword evidence="2" id="KW-1185">Reference proteome</keyword>
<proteinExistence type="predicted"/>
<organism evidence="1 2">
    <name type="scientific">Dermacentor silvarum</name>
    <name type="common">Tick</name>
    <dbReference type="NCBI Taxonomy" id="543639"/>
    <lineage>
        <taxon>Eukaryota</taxon>
        <taxon>Metazoa</taxon>
        <taxon>Ecdysozoa</taxon>
        <taxon>Arthropoda</taxon>
        <taxon>Chelicerata</taxon>
        <taxon>Arachnida</taxon>
        <taxon>Acari</taxon>
        <taxon>Parasitiformes</taxon>
        <taxon>Ixodida</taxon>
        <taxon>Ixodoidea</taxon>
        <taxon>Ixodidae</taxon>
        <taxon>Rhipicephalinae</taxon>
        <taxon>Dermacentor</taxon>
    </lineage>
</organism>
<gene>
    <name evidence="1" type="ORF">HPB49_005947</name>
</gene>
<protein>
    <submittedName>
        <fullName evidence="1">Uncharacterized protein</fullName>
    </submittedName>
</protein>
<dbReference type="EMBL" id="CM023470">
    <property type="protein sequence ID" value="KAH7978582.1"/>
    <property type="molecule type" value="Genomic_DNA"/>
</dbReference>
<comment type="caution">
    <text evidence="1">The sequence shown here is derived from an EMBL/GenBank/DDBJ whole genome shotgun (WGS) entry which is preliminary data.</text>
</comment>
<dbReference type="Proteomes" id="UP000821865">
    <property type="component" value="Chromosome 1"/>
</dbReference>
<sequence length="308" mass="34182">MYAVDEQQNSAMAIREWMRQLEGIPNVAKRLARIGQCFSSTERAVRVLASQVQVVPDLVGGCHPVSKKLYIFSDGVGMMSVPLAEELPLITILEQLGVRTDTFIRLQENMIVQFTDALVEESSAVNVLEVWSKLPLPYEDLSKAGFQLTLDPFFRSLLLAVYRNAVAGLRYKTRMVLPVDRARNMLGVVDTTNKLRYGEPWATRPPLDDPLSPIWNPAWRSPVTRVPVEAAGANMSYGGSKPTQNFKDSKSDSRRGLMIAAVTLSKVRYLEACSTPNCAERAVQMKPQANKNVLNANGHISVYSALIV</sequence>